<organism evidence="1">
    <name type="scientific">Rhizophagus irregularis (strain DAOM 181602 / DAOM 197198 / MUCL 43194)</name>
    <name type="common">Arbuscular mycorrhizal fungus</name>
    <name type="synonym">Glomus intraradices</name>
    <dbReference type="NCBI Taxonomy" id="747089"/>
    <lineage>
        <taxon>Eukaryota</taxon>
        <taxon>Fungi</taxon>
        <taxon>Fungi incertae sedis</taxon>
        <taxon>Mucoromycota</taxon>
        <taxon>Glomeromycotina</taxon>
        <taxon>Glomeromycetes</taxon>
        <taxon>Glomerales</taxon>
        <taxon>Glomeraceae</taxon>
        <taxon>Rhizophagus</taxon>
    </lineage>
</organism>
<gene>
    <name evidence="1" type="ORF">GLOINDRAFT_3363</name>
</gene>
<evidence type="ECO:0000313" key="1">
    <source>
        <dbReference type="EMBL" id="ESA10053.1"/>
    </source>
</evidence>
<accession>U9TUR5</accession>
<proteinExistence type="predicted"/>
<dbReference type="HOGENOM" id="CLU_3088422_0_0_1"/>
<name>U9TUR5_RHIID</name>
<dbReference type="EMBL" id="KI287485">
    <property type="protein sequence ID" value="ESA10053.1"/>
    <property type="molecule type" value="Genomic_DNA"/>
</dbReference>
<sequence>MFAEQNGSTPVLTALSDHGKVAVGSACAILQRVGVLEVKGFEGLVVNGSYSL</sequence>
<dbReference type="AlphaFoldDB" id="U9TUR5"/>
<protein>
    <submittedName>
        <fullName evidence="1">Uncharacterized protein</fullName>
    </submittedName>
</protein>
<reference evidence="1" key="1">
    <citation type="submission" date="2013-07" db="EMBL/GenBank/DDBJ databases">
        <title>The genome of an arbuscular mycorrhizal fungus provides insights into the evolution of the oldest plant symbiosis.</title>
        <authorList>
            <consortium name="DOE Joint Genome Institute"/>
            <person name="Tisserant E."/>
            <person name="Malbreil M."/>
            <person name="Kuo A."/>
            <person name="Kohler A."/>
            <person name="Symeonidi A."/>
            <person name="Balestrini R."/>
            <person name="Charron P."/>
            <person name="Duensing N."/>
            <person name="Frei-dit-Frey N."/>
            <person name="Gianinazzi-Pearson V."/>
            <person name="Gilbert B."/>
            <person name="Handa Y."/>
            <person name="Hijri M."/>
            <person name="Kaul R."/>
            <person name="Kawaguchi M."/>
            <person name="Krajinski F."/>
            <person name="Lammers P."/>
            <person name="Lapierre D."/>
            <person name="Masclaux F.G."/>
            <person name="Murat C."/>
            <person name="Morin E."/>
            <person name="Ndikumana S."/>
            <person name="Pagni M."/>
            <person name="Petitpierre D."/>
            <person name="Requena N."/>
            <person name="Rosikiewicz P."/>
            <person name="Riley R."/>
            <person name="Saito K."/>
            <person name="San Clemente H."/>
            <person name="Shapiro H."/>
            <person name="van Tuinen D."/>
            <person name="Becard G."/>
            <person name="Bonfante P."/>
            <person name="Paszkowski U."/>
            <person name="Shachar-Hill Y."/>
            <person name="Young J.P."/>
            <person name="Sanders I.R."/>
            <person name="Henrissat B."/>
            <person name="Rensing S.A."/>
            <person name="Grigoriev I.V."/>
            <person name="Corradi N."/>
            <person name="Roux C."/>
            <person name="Martin F."/>
        </authorList>
    </citation>
    <scope>NUCLEOTIDE SEQUENCE</scope>
    <source>
        <strain evidence="1">DAOM 197198</strain>
    </source>
</reference>